<sequence length="548" mass="61993">MPSSDKSKKELYVAKSLGQLNTMSELPPKMSSTSAKVLVKTAEKMLKEAEHSERMSDEERAYVLYMKYFNVVSFIKKTADYKKQKEYYDSLLGQKNLLNAITKAEGLSESLKQRYEELEHKAVEEKLSALSTLEKKDTEKDNVKITKDDGLEAAINKETDSAKTVKEETPPSDGSISPTQLFSLMNDDNTQIIIIDIRSSEKFQESHISHKSCISVPADIIPPGTTVTYIEKSLPKDSEALWKQRGNVDHIVILDWNSTIDKVTLATPLKTLKDALFKFDSTVIIRSEPLVLQGGYEQWLLYYPMASTNPTISTPSSSLVLSPMPSLDFDYPNFDQAFLITPTPSSTNDQSPASSLPDSSMPSSNFYPTLNGTPHEMTKSRTPTIDRSKKPKVVSQVSVEETLPSDVKRKVDSDSAAVSKTVKSNTSKPTAVTESSSGSNTDQGALNQMALDIDKDLQRLEQLRKQKQEELEKLQMEHKRIILEDKARIEKMKEEERKLLALEEMRKKQQTDVADLFRMKRNLQETIEKEIKKSELDQVHKEDEEKYR</sequence>
<dbReference type="Gene3D" id="3.40.250.10">
    <property type="entry name" value="Rhodanese-like domain"/>
    <property type="match status" value="1"/>
</dbReference>
<evidence type="ECO:0000256" key="1">
    <source>
        <dbReference type="SAM" id="Coils"/>
    </source>
</evidence>
<dbReference type="Gene3D" id="1.20.58.80">
    <property type="entry name" value="Phosphotransferase system, lactose/cellobiose-type IIA subunit"/>
    <property type="match status" value="1"/>
</dbReference>
<comment type="caution">
    <text evidence="4">The sequence shown here is derived from an EMBL/GenBank/DDBJ whole genome shotgun (WGS) entry which is preliminary data.</text>
</comment>
<feature type="coiled-coil region" evidence="1">
    <location>
        <begin position="101"/>
        <end position="128"/>
    </location>
</feature>
<organism evidence="4 5">
    <name type="scientific">Potamilus streckersoni</name>
    <dbReference type="NCBI Taxonomy" id="2493646"/>
    <lineage>
        <taxon>Eukaryota</taxon>
        <taxon>Metazoa</taxon>
        <taxon>Spiralia</taxon>
        <taxon>Lophotrochozoa</taxon>
        <taxon>Mollusca</taxon>
        <taxon>Bivalvia</taxon>
        <taxon>Autobranchia</taxon>
        <taxon>Heteroconchia</taxon>
        <taxon>Palaeoheterodonta</taxon>
        <taxon>Unionida</taxon>
        <taxon>Unionoidea</taxon>
        <taxon>Unionidae</taxon>
        <taxon>Ambleminae</taxon>
        <taxon>Lampsilini</taxon>
        <taxon>Potamilus</taxon>
    </lineage>
</organism>
<name>A0AAE0SV04_9BIVA</name>
<reference evidence="4" key="1">
    <citation type="journal article" date="2021" name="Genome Biol. Evol.">
        <title>A High-Quality Reference Genome for a Parasitic Bivalve with Doubly Uniparental Inheritance (Bivalvia: Unionida).</title>
        <authorList>
            <person name="Smith C.H."/>
        </authorList>
    </citation>
    <scope>NUCLEOTIDE SEQUENCE</scope>
    <source>
        <strain evidence="4">CHS0354</strain>
    </source>
</reference>
<feature type="compositionally biased region" description="Low complexity" evidence="2">
    <location>
        <begin position="351"/>
        <end position="364"/>
    </location>
</feature>
<feature type="compositionally biased region" description="Basic and acidic residues" evidence="2">
    <location>
        <begin position="376"/>
        <end position="388"/>
    </location>
</feature>
<feature type="compositionally biased region" description="Basic and acidic residues" evidence="2">
    <location>
        <begin position="159"/>
        <end position="169"/>
    </location>
</feature>
<dbReference type="FunFam" id="3.40.250.10:FF:000017">
    <property type="entry name" value="ubiquitin carboxyl-terminal hydrolase 8"/>
    <property type="match status" value="1"/>
</dbReference>
<dbReference type="Pfam" id="PF00581">
    <property type="entry name" value="Rhodanese"/>
    <property type="match status" value="1"/>
</dbReference>
<protein>
    <recommendedName>
        <fullName evidence="3">Rhodanese domain-containing protein</fullName>
    </recommendedName>
</protein>
<dbReference type="GO" id="GO:0016579">
    <property type="term" value="P:protein deubiquitination"/>
    <property type="evidence" value="ECO:0007669"/>
    <property type="project" value="UniProtKB-ARBA"/>
</dbReference>
<feature type="coiled-coil region" evidence="1">
    <location>
        <begin position="446"/>
        <end position="512"/>
    </location>
</feature>
<feature type="region of interest" description="Disordered" evidence="2">
    <location>
        <begin position="159"/>
        <end position="178"/>
    </location>
</feature>
<proteinExistence type="predicted"/>
<dbReference type="SUPFAM" id="SSF140856">
    <property type="entry name" value="USP8 N-terminal domain-like"/>
    <property type="match status" value="1"/>
</dbReference>
<dbReference type="Pfam" id="PF08969">
    <property type="entry name" value="USP8_dimer"/>
    <property type="match status" value="1"/>
</dbReference>
<dbReference type="EMBL" id="JAEAOA010002354">
    <property type="protein sequence ID" value="KAK3598058.1"/>
    <property type="molecule type" value="Genomic_DNA"/>
</dbReference>
<keyword evidence="5" id="KW-1185">Reference proteome</keyword>
<dbReference type="SUPFAM" id="SSF52821">
    <property type="entry name" value="Rhodanese/Cell cycle control phosphatase"/>
    <property type="match status" value="1"/>
</dbReference>
<evidence type="ECO:0000313" key="5">
    <source>
        <dbReference type="Proteomes" id="UP001195483"/>
    </source>
</evidence>
<reference evidence="4" key="2">
    <citation type="journal article" date="2021" name="Genome Biol. Evol.">
        <title>Developing a high-quality reference genome for a parasitic bivalve with doubly uniparental inheritance (Bivalvia: Unionida).</title>
        <authorList>
            <person name="Smith C.H."/>
        </authorList>
    </citation>
    <scope>NUCLEOTIDE SEQUENCE</scope>
    <source>
        <strain evidence="4">CHS0354</strain>
        <tissue evidence="4">Mantle</tissue>
    </source>
</reference>
<reference evidence="4" key="3">
    <citation type="submission" date="2023-05" db="EMBL/GenBank/DDBJ databases">
        <authorList>
            <person name="Smith C.H."/>
        </authorList>
    </citation>
    <scope>NUCLEOTIDE SEQUENCE</scope>
    <source>
        <strain evidence="4">CHS0354</strain>
        <tissue evidence="4">Mantle</tissue>
    </source>
</reference>
<gene>
    <name evidence="4" type="ORF">CHS0354_042431</name>
</gene>
<evidence type="ECO:0000256" key="2">
    <source>
        <dbReference type="SAM" id="MobiDB-lite"/>
    </source>
</evidence>
<dbReference type="InterPro" id="IPR001763">
    <property type="entry name" value="Rhodanese-like_dom"/>
</dbReference>
<feature type="domain" description="Rhodanese" evidence="3">
    <location>
        <begin position="188"/>
        <end position="308"/>
    </location>
</feature>
<dbReference type="PROSITE" id="PS50206">
    <property type="entry name" value="RHODANESE_3"/>
    <property type="match status" value="1"/>
</dbReference>
<dbReference type="InterPro" id="IPR015063">
    <property type="entry name" value="USP8_dimer"/>
</dbReference>
<dbReference type="InterPro" id="IPR036873">
    <property type="entry name" value="Rhodanese-like_dom_sf"/>
</dbReference>
<keyword evidence="1" id="KW-0175">Coiled coil</keyword>
<feature type="region of interest" description="Disordered" evidence="2">
    <location>
        <begin position="340"/>
        <end position="444"/>
    </location>
</feature>
<evidence type="ECO:0000259" key="3">
    <source>
        <dbReference type="PROSITE" id="PS50206"/>
    </source>
</evidence>
<evidence type="ECO:0000313" key="4">
    <source>
        <dbReference type="EMBL" id="KAK3598058.1"/>
    </source>
</evidence>
<accession>A0AAE0SV04</accession>
<feature type="compositionally biased region" description="Polar residues" evidence="2">
    <location>
        <begin position="416"/>
        <end position="444"/>
    </location>
</feature>
<dbReference type="AlphaFoldDB" id="A0AAE0SV04"/>
<dbReference type="Proteomes" id="UP001195483">
    <property type="component" value="Unassembled WGS sequence"/>
</dbReference>